<feature type="chain" id="PRO_5036941242" evidence="1">
    <location>
        <begin position="20"/>
        <end position="372"/>
    </location>
</feature>
<organism evidence="2 3">
    <name type="scientific">Undibacterium terreum</name>
    <dbReference type="NCBI Taxonomy" id="1224302"/>
    <lineage>
        <taxon>Bacteria</taxon>
        <taxon>Pseudomonadati</taxon>
        <taxon>Pseudomonadota</taxon>
        <taxon>Betaproteobacteria</taxon>
        <taxon>Burkholderiales</taxon>
        <taxon>Oxalobacteraceae</taxon>
        <taxon>Undibacterium</taxon>
    </lineage>
</organism>
<feature type="signal peptide" evidence="1">
    <location>
        <begin position="1"/>
        <end position="19"/>
    </location>
</feature>
<evidence type="ECO:0000256" key="1">
    <source>
        <dbReference type="SAM" id="SignalP"/>
    </source>
</evidence>
<accession>A0A916XQL5</accession>
<name>A0A916XQL5_9BURK</name>
<evidence type="ECO:0000313" key="2">
    <source>
        <dbReference type="EMBL" id="GGC95741.1"/>
    </source>
</evidence>
<dbReference type="Gene3D" id="2.40.128.140">
    <property type="entry name" value="Outer membrane protein"/>
    <property type="match status" value="1"/>
</dbReference>
<protein>
    <submittedName>
        <fullName evidence="2">Membrane protein</fullName>
    </submittedName>
</protein>
<dbReference type="AlphaFoldDB" id="A0A916XQL5"/>
<reference evidence="2" key="1">
    <citation type="journal article" date="2014" name="Int. J. Syst. Evol. Microbiol.">
        <title>Complete genome sequence of Corynebacterium casei LMG S-19264T (=DSM 44701T), isolated from a smear-ripened cheese.</title>
        <authorList>
            <consortium name="US DOE Joint Genome Institute (JGI-PGF)"/>
            <person name="Walter F."/>
            <person name="Albersmeier A."/>
            <person name="Kalinowski J."/>
            <person name="Ruckert C."/>
        </authorList>
    </citation>
    <scope>NUCLEOTIDE SEQUENCE</scope>
    <source>
        <strain evidence="2">CGMCC 1.10998</strain>
    </source>
</reference>
<evidence type="ECO:0000313" key="3">
    <source>
        <dbReference type="Proteomes" id="UP000637423"/>
    </source>
</evidence>
<dbReference type="Proteomes" id="UP000637423">
    <property type="component" value="Unassembled WGS sequence"/>
</dbReference>
<proteinExistence type="predicted"/>
<dbReference type="Pfam" id="PF09982">
    <property type="entry name" value="LpxR"/>
    <property type="match status" value="1"/>
</dbReference>
<comment type="caution">
    <text evidence="2">The sequence shown here is derived from an EMBL/GenBank/DDBJ whole genome shotgun (WGS) entry which is preliminary data.</text>
</comment>
<dbReference type="InterPro" id="IPR037107">
    <property type="entry name" value="Put_OMP_sf"/>
</dbReference>
<dbReference type="InterPro" id="IPR018707">
    <property type="entry name" value="LpxR"/>
</dbReference>
<gene>
    <name evidence="2" type="ORF">GCM10011396_48930</name>
</gene>
<dbReference type="EMBL" id="BMED01000006">
    <property type="protein sequence ID" value="GGC95741.1"/>
    <property type="molecule type" value="Genomic_DNA"/>
</dbReference>
<dbReference type="RefSeq" id="WP_229751328.1">
    <property type="nucleotide sequence ID" value="NZ_BMED01000006.1"/>
</dbReference>
<reference evidence="2" key="2">
    <citation type="submission" date="2020-09" db="EMBL/GenBank/DDBJ databases">
        <authorList>
            <person name="Sun Q."/>
            <person name="Zhou Y."/>
        </authorList>
    </citation>
    <scope>NUCLEOTIDE SEQUENCE</scope>
    <source>
        <strain evidence="2">CGMCC 1.10998</strain>
    </source>
</reference>
<keyword evidence="3" id="KW-1185">Reference proteome</keyword>
<sequence length="372" mass="41000">MIKILLPLAIALGAQSAWAQTANIESQCAGIKQGVNEFISYPSVINLYFENDMFTGTDRDYTNGVKLSWVSANLRSYTEADCLPQWVKGMNSLFTSVHPGDFTSRNMVVTLGQAMYTPQDRLRRDVIPNDRPYAGWLYLGLGYNARKSVPPPKNKLTEKLDVEMDRMDTVEVNIGVVGPAALAKQTQDFVHDLRGLGRFYGWDNQLHNELGLQLVAERKYKLSKPDPASPIHFDAISHFGASVGNVRTYLNAGMEFRLGTGLPDDFGSAPIRPGGDSNAPVEGDGSRYATTGVHAFLALDGRLVARDIFLDGNTFSSSPSVQKKYLVGDAALGFAWQWRGGKIAYAHYINSKEFKTQANSHKYGSVTLSLEM</sequence>
<keyword evidence="1" id="KW-0732">Signal</keyword>